<dbReference type="Proteomes" id="UP000028640">
    <property type="component" value="Unassembled WGS sequence"/>
</dbReference>
<gene>
    <name evidence="2" type="ORF">GEAM_1542</name>
</gene>
<keyword evidence="1" id="KW-0472">Membrane</keyword>
<keyword evidence="1" id="KW-0812">Transmembrane</keyword>
<reference evidence="2 3" key="1">
    <citation type="submission" date="2014-05" db="EMBL/GenBank/DDBJ databases">
        <title>ATOL: Assembling a taxonomically balanced genome-scale reconstruction of the evolutionary history of the Enterobacteriaceae.</title>
        <authorList>
            <person name="Plunkett G.III."/>
            <person name="Neeno-Eckwall E.C."/>
            <person name="Glasner J.D."/>
            <person name="Perna N.T."/>
        </authorList>
    </citation>
    <scope>NUCLEOTIDE SEQUENCE [LARGE SCALE GENOMIC DNA]</scope>
    <source>
        <strain evidence="2 3">ATCC 33852</strain>
    </source>
</reference>
<comment type="caution">
    <text evidence="2">The sequence shown here is derived from an EMBL/GenBank/DDBJ whole genome shotgun (WGS) entry which is preliminary data.</text>
</comment>
<evidence type="ECO:0000256" key="1">
    <source>
        <dbReference type="SAM" id="Phobius"/>
    </source>
</evidence>
<evidence type="ECO:0000313" key="2">
    <source>
        <dbReference type="EMBL" id="KFC82283.1"/>
    </source>
</evidence>
<dbReference type="AlphaFoldDB" id="A0A085GEY8"/>
<name>A0A085GEY8_EWIA3</name>
<dbReference type="EMBL" id="JMPJ01000042">
    <property type="protein sequence ID" value="KFC82283.1"/>
    <property type="molecule type" value="Genomic_DNA"/>
</dbReference>
<feature type="transmembrane region" description="Helical" evidence="1">
    <location>
        <begin position="20"/>
        <end position="41"/>
    </location>
</feature>
<keyword evidence="3" id="KW-1185">Reference proteome</keyword>
<dbReference type="STRING" id="910964.GEAM_1542"/>
<dbReference type="GeneID" id="78383323"/>
<dbReference type="RefSeq" id="WP_156965800.1">
    <property type="nucleotide sequence ID" value="NZ_JMPJ01000042.1"/>
</dbReference>
<proteinExistence type="predicted"/>
<protein>
    <submittedName>
        <fullName evidence="2">Uncharacterized protein</fullName>
    </submittedName>
</protein>
<sequence length="57" mass="6799">MDVDKAIQEANERERKEWAFVRWGIRAIWLAGCLYMVWMLINGGWQGFAHVWQNLFG</sequence>
<keyword evidence="1" id="KW-1133">Transmembrane helix</keyword>
<evidence type="ECO:0000313" key="3">
    <source>
        <dbReference type="Proteomes" id="UP000028640"/>
    </source>
</evidence>
<accession>A0A085GEY8</accession>
<organism evidence="2 3">
    <name type="scientific">Ewingella americana (strain ATCC 33852 / DSM 4580 / CCUG 14506 / JCM 5911 / LMG 7869 / NCTC 12157 / CDC 1468-78)</name>
    <dbReference type="NCBI Taxonomy" id="910964"/>
    <lineage>
        <taxon>Bacteria</taxon>
        <taxon>Pseudomonadati</taxon>
        <taxon>Pseudomonadota</taxon>
        <taxon>Gammaproteobacteria</taxon>
        <taxon>Enterobacterales</taxon>
        <taxon>Yersiniaceae</taxon>
        <taxon>Ewingella</taxon>
    </lineage>
</organism>
<dbReference type="OrthoDB" id="6548832at2"/>